<reference evidence="4 5" key="1">
    <citation type="journal article" date="2015" name="Genome Biol.">
        <title>Comparative genomics of Steinernema reveals deeply conserved gene regulatory networks.</title>
        <authorList>
            <person name="Dillman A.R."/>
            <person name="Macchietto M."/>
            <person name="Porter C.F."/>
            <person name="Rogers A."/>
            <person name="Williams B."/>
            <person name="Antoshechkin I."/>
            <person name="Lee M.M."/>
            <person name="Goodwin Z."/>
            <person name="Lu X."/>
            <person name="Lewis E.E."/>
            <person name="Goodrich-Blair H."/>
            <person name="Stock S.P."/>
            <person name="Adams B.J."/>
            <person name="Sternberg P.W."/>
            <person name="Mortazavi A."/>
        </authorList>
    </citation>
    <scope>NUCLEOTIDE SEQUENCE [LARGE SCALE GENOMIC DNA]</scope>
    <source>
        <strain evidence="4 5">ALL</strain>
    </source>
</reference>
<feature type="compositionally biased region" description="Basic and acidic residues" evidence="2">
    <location>
        <begin position="206"/>
        <end position="218"/>
    </location>
</feature>
<dbReference type="Pfam" id="PF25301">
    <property type="entry name" value="CUT_C"/>
    <property type="match status" value="1"/>
</dbReference>
<evidence type="ECO:0000259" key="3">
    <source>
        <dbReference type="PROSITE" id="PS51034"/>
    </source>
</evidence>
<keyword evidence="5" id="KW-1185">Reference proteome</keyword>
<dbReference type="PANTHER" id="PTHR22907:SF24">
    <property type="entry name" value="ZP DOMAIN-CONTAINING PROTEIN"/>
    <property type="match status" value="1"/>
</dbReference>
<feature type="domain" description="ZP" evidence="3">
    <location>
        <begin position="1"/>
        <end position="156"/>
    </location>
</feature>
<dbReference type="EMBL" id="AZBU02000002">
    <property type="protein sequence ID" value="TKR94109.1"/>
    <property type="molecule type" value="Genomic_DNA"/>
</dbReference>
<evidence type="ECO:0000256" key="1">
    <source>
        <dbReference type="ARBA" id="ARBA00022729"/>
    </source>
</evidence>
<feature type="region of interest" description="Disordered" evidence="2">
    <location>
        <begin position="306"/>
        <end position="359"/>
    </location>
</feature>
<dbReference type="InterPro" id="IPR001507">
    <property type="entry name" value="ZP_dom"/>
</dbReference>
<feature type="compositionally biased region" description="Polar residues" evidence="2">
    <location>
        <begin position="239"/>
        <end position="251"/>
    </location>
</feature>
<sequence length="378" mass="41323">MIPTTEVEARHGIPGCTYSIHRSSIDDLDAGKPAGPPIQFARVGDKVLHQWHCDDRKNSKAERSLRYSPVSEMFGIRINNCYVTDGFGQRASVVDDKGCPVDPIVITGIRYSSDLQRAYAESQVFKFADKPGVWFFCQIQMCMKKAGMCEGITPPSCASVGRHGSGRGDGGSSNQITEENALDYDGEGENETAPPSKRISKGKGPRGPERKTMPKGGEEGEEEEEEDEEQTVKHDPKATRSSYGIASTSSGDYDVPTEPVTVFGPAYPNTPEIFGPSHRKIFGNLDGKEDGIRHKEQVTTEFETNDDLSTVPDGHTTLSASAASKKEDVPRFRRRPPRAPPRIRFPCEPDEIGREKDGAHASCETFKAHFASPNTASG</sequence>
<dbReference type="PROSITE" id="PS51034">
    <property type="entry name" value="ZP_2"/>
    <property type="match status" value="1"/>
</dbReference>
<dbReference type="Proteomes" id="UP000298663">
    <property type="component" value="Unassembled WGS sequence"/>
</dbReference>
<reference evidence="4 5" key="2">
    <citation type="journal article" date="2019" name="G3 (Bethesda)">
        <title>Hybrid Assembly of the Genome of the Entomopathogenic Nematode Steinernema carpocapsae Identifies the X-Chromosome.</title>
        <authorList>
            <person name="Serra L."/>
            <person name="Macchietto M."/>
            <person name="Macias-Munoz A."/>
            <person name="McGill C.J."/>
            <person name="Rodriguez I.M."/>
            <person name="Rodriguez B."/>
            <person name="Murad R."/>
            <person name="Mortazavi A."/>
        </authorList>
    </citation>
    <scope>NUCLEOTIDE SEQUENCE [LARGE SCALE GENOMIC DNA]</scope>
    <source>
        <strain evidence="4 5">ALL</strain>
    </source>
</reference>
<dbReference type="SMART" id="SM00241">
    <property type="entry name" value="ZP"/>
    <property type="match status" value="1"/>
</dbReference>
<protein>
    <recommendedName>
        <fullName evidence="3">ZP domain-containing protein</fullName>
    </recommendedName>
</protein>
<dbReference type="InterPro" id="IPR051962">
    <property type="entry name" value="Cuticlin"/>
</dbReference>
<proteinExistence type="predicted"/>
<dbReference type="STRING" id="34508.A0A4U5PCH4"/>
<evidence type="ECO:0000313" key="4">
    <source>
        <dbReference type="EMBL" id="TKR94109.1"/>
    </source>
</evidence>
<dbReference type="InterPro" id="IPR057475">
    <property type="entry name" value="CUT_C"/>
</dbReference>
<feature type="compositionally biased region" description="Basic and acidic residues" evidence="2">
    <location>
        <begin position="345"/>
        <end position="359"/>
    </location>
</feature>
<evidence type="ECO:0000256" key="2">
    <source>
        <dbReference type="SAM" id="MobiDB-lite"/>
    </source>
</evidence>
<dbReference type="OrthoDB" id="6139674at2759"/>
<keyword evidence="1" id="KW-0732">Signal</keyword>
<dbReference type="AlphaFoldDB" id="A0A4U5PCH4"/>
<evidence type="ECO:0000313" key="5">
    <source>
        <dbReference type="Proteomes" id="UP000298663"/>
    </source>
</evidence>
<feature type="compositionally biased region" description="Acidic residues" evidence="2">
    <location>
        <begin position="219"/>
        <end position="229"/>
    </location>
</feature>
<accession>A0A4U5PCH4</accession>
<gene>
    <name evidence="4" type="ORF">L596_008439</name>
</gene>
<name>A0A4U5PCH4_STECR</name>
<organism evidence="4 5">
    <name type="scientific">Steinernema carpocapsae</name>
    <name type="common">Entomopathogenic nematode</name>
    <dbReference type="NCBI Taxonomy" id="34508"/>
    <lineage>
        <taxon>Eukaryota</taxon>
        <taxon>Metazoa</taxon>
        <taxon>Ecdysozoa</taxon>
        <taxon>Nematoda</taxon>
        <taxon>Chromadorea</taxon>
        <taxon>Rhabditida</taxon>
        <taxon>Tylenchina</taxon>
        <taxon>Panagrolaimomorpha</taxon>
        <taxon>Strongyloidoidea</taxon>
        <taxon>Steinernematidae</taxon>
        <taxon>Steinernema</taxon>
    </lineage>
</organism>
<comment type="caution">
    <text evidence="4">The sequence shown here is derived from an EMBL/GenBank/DDBJ whole genome shotgun (WGS) entry which is preliminary data.</text>
</comment>
<feature type="region of interest" description="Disordered" evidence="2">
    <location>
        <begin position="183"/>
        <end position="257"/>
    </location>
</feature>
<dbReference type="PANTHER" id="PTHR22907">
    <property type="entry name" value="GH04558P"/>
    <property type="match status" value="1"/>
</dbReference>